<evidence type="ECO:0000313" key="7">
    <source>
        <dbReference type="EMBL" id="KPQ43732.1"/>
    </source>
</evidence>
<dbReference type="GO" id="GO:0046961">
    <property type="term" value="F:proton-transporting ATPase activity, rotational mechanism"/>
    <property type="evidence" value="ECO:0007669"/>
    <property type="project" value="InterPro"/>
</dbReference>
<reference evidence="7 9" key="1">
    <citation type="submission" date="2015-09" db="EMBL/GenBank/DDBJ databases">
        <title>A metagenomics-based metabolic model of nitrate-dependent anaerobic oxidation of methane by Methanoperedens-like archaea.</title>
        <authorList>
            <person name="Arshad A."/>
            <person name="Speth D.R."/>
            <person name="De Graaf R.M."/>
            <person name="Op Den Camp H.J."/>
            <person name="Jetten M.S."/>
            <person name="Welte C.U."/>
        </authorList>
    </citation>
    <scope>NUCLEOTIDE SEQUENCE [LARGE SCALE GENOMIC DNA]</scope>
</reference>
<dbReference type="InterPro" id="IPR014272">
    <property type="entry name" value="ATPase_V0-cplx_csu"/>
</dbReference>
<evidence type="ECO:0000313" key="8">
    <source>
        <dbReference type="EMBL" id="SNQ61952.1"/>
    </source>
</evidence>
<evidence type="ECO:0000256" key="5">
    <source>
        <dbReference type="ARBA" id="ARBA00023310"/>
    </source>
</evidence>
<comment type="subunit">
    <text evidence="6">Has multiple subunits with at least A(3), B(3), C, D, E, F, H, I and proteolipid K(x).</text>
</comment>
<evidence type="ECO:0000256" key="3">
    <source>
        <dbReference type="ARBA" id="ARBA00022781"/>
    </source>
</evidence>
<dbReference type="Gene3D" id="1.10.132.50">
    <property type="entry name" value="ATP synthase (C/AC39) subunit, domain 3"/>
    <property type="match status" value="1"/>
</dbReference>
<accession>A0A0P8AAT4</accession>
<proteinExistence type="inferred from homology"/>
<organism evidence="7 9">
    <name type="scientific">Candidatus Methanoperedens nitratireducens</name>
    <dbReference type="NCBI Taxonomy" id="1392998"/>
    <lineage>
        <taxon>Archaea</taxon>
        <taxon>Methanobacteriati</taxon>
        <taxon>Methanobacteriota</taxon>
        <taxon>Stenosarchaea group</taxon>
        <taxon>Methanomicrobia</taxon>
        <taxon>Methanosarcinales</taxon>
        <taxon>ANME-2 cluster</taxon>
        <taxon>Candidatus Methanoperedentaceae</taxon>
        <taxon>Candidatus Methanoperedens</taxon>
    </lineage>
</organism>
<dbReference type="Proteomes" id="UP000050360">
    <property type="component" value="Unassembled WGS sequence"/>
</dbReference>
<dbReference type="InterPro" id="IPR044911">
    <property type="entry name" value="V-type_ATPase_csu/dsu_dom_3"/>
</dbReference>
<evidence type="ECO:0000313" key="10">
    <source>
        <dbReference type="Proteomes" id="UP000218615"/>
    </source>
</evidence>
<dbReference type="OrthoDB" id="4272at2157"/>
<dbReference type="GO" id="GO:0005886">
    <property type="term" value="C:plasma membrane"/>
    <property type="evidence" value="ECO:0007669"/>
    <property type="project" value="UniProtKB-SubCell"/>
</dbReference>
<dbReference type="EMBL" id="FZMP01000202">
    <property type="protein sequence ID" value="SNQ61952.1"/>
    <property type="molecule type" value="Genomic_DNA"/>
</dbReference>
<dbReference type="GO" id="GO:0005524">
    <property type="term" value="F:ATP binding"/>
    <property type="evidence" value="ECO:0007669"/>
    <property type="project" value="UniProtKB-UniRule"/>
</dbReference>
<sequence>MGKSQAVKYAYIVARVRAMKGKLIPKEMYPKFLNMDIPEITRFIGESEYKNEVDELGKKYRGTDLFEHALNQNLALTYRKLIEVSQNEANYIITEYLRYWDIWNIKTILRGKFSGASEEEILEDVVSAGQLRYRDLLDLIKITSVEGVIAALSKTPYYPALSGYKGVLADIENNLDKLYYANLIKAGENSKDRFFLKFLRTEIDLKNLKILFRMKSAGMEREEILKLLIPGGIELKEAHLGRLAALPFPEFVRALEEYSYWKAIAGVSNDLTSLINIETQLDKYGLVNITRISYYYPLSILPVLDYIVSKKLEVDNLRIIVRGKETKLPEETIKAHLVM</sequence>
<dbReference type="InterPro" id="IPR002843">
    <property type="entry name" value="ATPase_V0-cplx_csu/dsu"/>
</dbReference>
<keyword evidence="4 6" id="KW-0406">Ion transport</keyword>
<evidence type="ECO:0000256" key="2">
    <source>
        <dbReference type="ARBA" id="ARBA00022448"/>
    </source>
</evidence>
<dbReference type="NCBIfam" id="NF002268">
    <property type="entry name" value="PRK01198.1-4"/>
    <property type="match status" value="1"/>
</dbReference>
<dbReference type="SUPFAM" id="SSF103486">
    <property type="entry name" value="V-type ATP synthase subunit C"/>
    <property type="match status" value="1"/>
</dbReference>
<dbReference type="AlphaFoldDB" id="A0A0P8AAT4"/>
<dbReference type="Proteomes" id="UP000218615">
    <property type="component" value="Unassembled WGS sequence"/>
</dbReference>
<dbReference type="EMBL" id="LKCM01000130">
    <property type="protein sequence ID" value="KPQ43732.1"/>
    <property type="molecule type" value="Genomic_DNA"/>
</dbReference>
<dbReference type="InterPro" id="IPR035067">
    <property type="entry name" value="V-type_ATPase_csu/dsu"/>
</dbReference>
<dbReference type="GO" id="GO:0046933">
    <property type="term" value="F:proton-transporting ATP synthase activity, rotational mechanism"/>
    <property type="evidence" value="ECO:0007669"/>
    <property type="project" value="UniProtKB-UniRule"/>
</dbReference>
<evidence type="ECO:0000256" key="4">
    <source>
        <dbReference type="ARBA" id="ARBA00023065"/>
    </source>
</evidence>
<dbReference type="GO" id="GO:0033179">
    <property type="term" value="C:proton-transporting V-type ATPase, V0 domain"/>
    <property type="evidence" value="ECO:0007669"/>
    <property type="project" value="InterPro"/>
</dbReference>
<keyword evidence="2 6" id="KW-0813">Transport</keyword>
<evidence type="ECO:0000256" key="6">
    <source>
        <dbReference type="HAMAP-Rule" id="MF_00314"/>
    </source>
</evidence>
<dbReference type="GO" id="GO:0042777">
    <property type="term" value="P:proton motive force-driven plasma membrane ATP synthesis"/>
    <property type="evidence" value="ECO:0007669"/>
    <property type="project" value="UniProtKB-UniRule"/>
</dbReference>
<protein>
    <recommendedName>
        <fullName evidence="6">A-type ATP synthase subunit C</fullName>
    </recommendedName>
</protein>
<dbReference type="PANTHER" id="PTHR38682">
    <property type="entry name" value="V-TYPE ATP SYNTHASE SUBUNIT C"/>
    <property type="match status" value="1"/>
</dbReference>
<dbReference type="HAMAP" id="MF_00314">
    <property type="entry name" value="ATP_synth_C_arch"/>
    <property type="match status" value="1"/>
</dbReference>
<name>A0A0P8AAT4_9EURY</name>
<keyword evidence="6" id="KW-0472">Membrane</keyword>
<evidence type="ECO:0000256" key="1">
    <source>
        <dbReference type="ARBA" id="ARBA00006709"/>
    </source>
</evidence>
<accession>A0A284VRQ0</accession>
<dbReference type="Gene3D" id="1.20.1690.10">
    <property type="entry name" value="V-type ATP synthase subunit C domain"/>
    <property type="match status" value="2"/>
</dbReference>
<gene>
    <name evidence="6 8" type="primary">atpC</name>
    <name evidence="8" type="ORF">MNV_550042</name>
    <name evidence="7" type="ORF">MPEBLZ_01699</name>
</gene>
<reference evidence="10" key="3">
    <citation type="submission" date="2017-06" db="EMBL/GenBank/DDBJ databases">
        <authorList>
            <person name="Cremers G."/>
        </authorList>
    </citation>
    <scope>NUCLEOTIDE SEQUENCE [LARGE SCALE GENOMIC DNA]</scope>
</reference>
<keyword evidence="3 6" id="KW-0375">Hydrogen ion transport</keyword>
<reference evidence="8" key="2">
    <citation type="submission" date="2017-06" db="EMBL/GenBank/DDBJ databases">
        <authorList>
            <person name="Kim H.J."/>
            <person name="Triplett B.A."/>
        </authorList>
    </citation>
    <scope>NUCLEOTIDE SEQUENCE [LARGE SCALE GENOMIC DNA]</scope>
    <source>
        <strain evidence="8">Mnv1</strain>
    </source>
</reference>
<dbReference type="RefSeq" id="WP_096206581.1">
    <property type="nucleotide sequence ID" value="NZ_FZMP01000202.1"/>
</dbReference>
<dbReference type="InterPro" id="IPR050873">
    <property type="entry name" value="V-ATPase_V0D/AC39_subunit"/>
</dbReference>
<evidence type="ECO:0000313" key="9">
    <source>
        <dbReference type="Proteomes" id="UP000050360"/>
    </source>
</evidence>
<dbReference type="NCBIfam" id="TIGR02923">
    <property type="entry name" value="AhaC"/>
    <property type="match status" value="1"/>
</dbReference>
<dbReference type="PATRIC" id="fig|1719120.3.peg.1856"/>
<dbReference type="Pfam" id="PF01992">
    <property type="entry name" value="vATP-synt_AC39"/>
    <property type="match status" value="1"/>
</dbReference>
<keyword evidence="5 6" id="KW-0066">ATP synthesis</keyword>
<comment type="function">
    <text evidence="6">Component of the A-type ATP synthase that produces ATP from ADP in the presence of a proton gradient across the membrane.</text>
</comment>
<keyword evidence="10" id="KW-1185">Reference proteome</keyword>
<comment type="similarity">
    <text evidence="1 6">Belongs to the V-ATPase V0D/AC39 subunit family.</text>
</comment>
<dbReference type="InterPro" id="IPR036079">
    <property type="entry name" value="ATPase_csu/dsu_sf"/>
</dbReference>
<dbReference type="PANTHER" id="PTHR38682:SF1">
    <property type="entry name" value="V-TYPE ATP SYNTHASE SUBUNIT C"/>
    <property type="match status" value="1"/>
</dbReference>
<comment type="subcellular location">
    <subcellularLocation>
        <location evidence="6">Cell membrane</location>
        <topology evidence="6">Peripheral membrane protein</topology>
    </subcellularLocation>
</comment>
<keyword evidence="6" id="KW-1003">Cell membrane</keyword>